<proteinExistence type="predicted"/>
<dbReference type="EMBL" id="JBHRTB010000010">
    <property type="protein sequence ID" value="MFC3143375.1"/>
    <property type="molecule type" value="Genomic_DNA"/>
</dbReference>
<dbReference type="RefSeq" id="WP_275630667.1">
    <property type="nucleotide sequence ID" value="NZ_JARGYD010000001.1"/>
</dbReference>
<comment type="caution">
    <text evidence="1">The sequence shown here is derived from an EMBL/GenBank/DDBJ whole genome shotgun (WGS) entry which is preliminary data.</text>
</comment>
<name>A0ABV7GTP1_9RHOB</name>
<sequence>MCLTTEALMLFIGMLPAHIVDVSDDRIVVRAEVRDAVWQVKGDQWCTNAPKIDAAFRLKQGSDA</sequence>
<dbReference type="Proteomes" id="UP001595632">
    <property type="component" value="Unassembled WGS sequence"/>
</dbReference>
<evidence type="ECO:0000313" key="2">
    <source>
        <dbReference type="Proteomes" id="UP001595632"/>
    </source>
</evidence>
<reference evidence="2" key="1">
    <citation type="journal article" date="2019" name="Int. J. Syst. Evol. Microbiol.">
        <title>The Global Catalogue of Microorganisms (GCM) 10K type strain sequencing project: providing services to taxonomists for standard genome sequencing and annotation.</title>
        <authorList>
            <consortium name="The Broad Institute Genomics Platform"/>
            <consortium name="The Broad Institute Genome Sequencing Center for Infectious Disease"/>
            <person name="Wu L."/>
            <person name="Ma J."/>
        </authorList>
    </citation>
    <scope>NUCLEOTIDE SEQUENCE [LARGE SCALE GENOMIC DNA]</scope>
    <source>
        <strain evidence="2">KCTC 52366</strain>
    </source>
</reference>
<organism evidence="1 2">
    <name type="scientific">Psychromarinibacter halotolerans</name>
    <dbReference type="NCBI Taxonomy" id="1775175"/>
    <lineage>
        <taxon>Bacteria</taxon>
        <taxon>Pseudomonadati</taxon>
        <taxon>Pseudomonadota</taxon>
        <taxon>Alphaproteobacteria</taxon>
        <taxon>Rhodobacterales</taxon>
        <taxon>Paracoccaceae</taxon>
        <taxon>Psychromarinibacter</taxon>
    </lineage>
</organism>
<accession>A0ABV7GTP1</accession>
<evidence type="ECO:0000313" key="1">
    <source>
        <dbReference type="EMBL" id="MFC3143375.1"/>
    </source>
</evidence>
<keyword evidence="2" id="KW-1185">Reference proteome</keyword>
<gene>
    <name evidence="1" type="ORF">ACFOGP_11680</name>
</gene>
<protein>
    <submittedName>
        <fullName evidence="1">Uncharacterized protein</fullName>
    </submittedName>
</protein>